<name>A0AAW1KG90_POPJA</name>
<proteinExistence type="predicted"/>
<protein>
    <submittedName>
        <fullName evidence="1">Uncharacterized protein</fullName>
    </submittedName>
</protein>
<dbReference type="EMBL" id="JASPKY010000237">
    <property type="protein sequence ID" value="KAK9717651.1"/>
    <property type="molecule type" value="Genomic_DNA"/>
</dbReference>
<reference evidence="1 2" key="1">
    <citation type="journal article" date="2024" name="BMC Genomics">
        <title>De novo assembly and annotation of Popillia japonica's genome with initial clues to its potential as an invasive pest.</title>
        <authorList>
            <person name="Cucini C."/>
            <person name="Boschi S."/>
            <person name="Funari R."/>
            <person name="Cardaioli E."/>
            <person name="Iannotti N."/>
            <person name="Marturano G."/>
            <person name="Paoli F."/>
            <person name="Bruttini M."/>
            <person name="Carapelli A."/>
            <person name="Frati F."/>
            <person name="Nardi F."/>
        </authorList>
    </citation>
    <scope>NUCLEOTIDE SEQUENCE [LARGE SCALE GENOMIC DNA]</scope>
    <source>
        <strain evidence="1">DMR45628</strain>
    </source>
</reference>
<keyword evidence="2" id="KW-1185">Reference proteome</keyword>
<gene>
    <name evidence="1" type="ORF">QE152_g23617</name>
</gene>
<dbReference type="AlphaFoldDB" id="A0AAW1KG90"/>
<evidence type="ECO:0000313" key="2">
    <source>
        <dbReference type="Proteomes" id="UP001458880"/>
    </source>
</evidence>
<accession>A0AAW1KG90</accession>
<sequence length="98" mass="10751">MRANILVKSKFLVKIDENQTSTTAVRSTENVEWSLQVIHDVASRSLGELCVTQRFCSLSVPLDTAKFDPARQKADLAATLLQDLGVGHHNGKQCNATI</sequence>
<dbReference type="Proteomes" id="UP001458880">
    <property type="component" value="Unassembled WGS sequence"/>
</dbReference>
<organism evidence="1 2">
    <name type="scientific">Popillia japonica</name>
    <name type="common">Japanese beetle</name>
    <dbReference type="NCBI Taxonomy" id="7064"/>
    <lineage>
        <taxon>Eukaryota</taxon>
        <taxon>Metazoa</taxon>
        <taxon>Ecdysozoa</taxon>
        <taxon>Arthropoda</taxon>
        <taxon>Hexapoda</taxon>
        <taxon>Insecta</taxon>
        <taxon>Pterygota</taxon>
        <taxon>Neoptera</taxon>
        <taxon>Endopterygota</taxon>
        <taxon>Coleoptera</taxon>
        <taxon>Polyphaga</taxon>
        <taxon>Scarabaeiformia</taxon>
        <taxon>Scarabaeidae</taxon>
        <taxon>Rutelinae</taxon>
        <taxon>Popillia</taxon>
    </lineage>
</organism>
<evidence type="ECO:0000313" key="1">
    <source>
        <dbReference type="EMBL" id="KAK9717651.1"/>
    </source>
</evidence>
<comment type="caution">
    <text evidence="1">The sequence shown here is derived from an EMBL/GenBank/DDBJ whole genome shotgun (WGS) entry which is preliminary data.</text>
</comment>